<dbReference type="InterPro" id="IPR038238">
    <property type="entry name" value="Clp1_C_sf"/>
</dbReference>
<keyword evidence="13" id="KW-1185">Reference proteome</keyword>
<dbReference type="PANTHER" id="PTHR12755">
    <property type="entry name" value="CLEAVAGE/POLYADENYLATION FACTOR IA SUBUNIT CLP1P"/>
    <property type="match status" value="1"/>
</dbReference>
<dbReference type="Pfam" id="PF16575">
    <property type="entry name" value="CLP1_P"/>
    <property type="match status" value="1"/>
</dbReference>
<proteinExistence type="inferred from homology"/>
<keyword evidence="5 8" id="KW-0547">Nucleotide-binding</keyword>
<dbReference type="InterPro" id="IPR032319">
    <property type="entry name" value="CLP1_P"/>
</dbReference>
<name>A0A4V1IYR2_9FUNG</name>
<evidence type="ECO:0000256" key="6">
    <source>
        <dbReference type="ARBA" id="ARBA00022840"/>
    </source>
</evidence>
<evidence type="ECO:0000313" key="13">
    <source>
        <dbReference type="Proteomes" id="UP000267251"/>
    </source>
</evidence>
<dbReference type="OrthoDB" id="258143at2759"/>
<dbReference type="GO" id="GO:0005524">
    <property type="term" value="F:ATP binding"/>
    <property type="evidence" value="ECO:0007669"/>
    <property type="project" value="UniProtKB-UniRule"/>
</dbReference>
<dbReference type="HAMAP" id="MF_03035">
    <property type="entry name" value="Clp1"/>
    <property type="match status" value="1"/>
</dbReference>
<feature type="domain" description="Clp1 P-loop" evidence="11">
    <location>
        <begin position="114"/>
        <end position="311"/>
    </location>
</feature>
<keyword evidence="4 8" id="KW-0507">mRNA processing</keyword>
<evidence type="ECO:0000256" key="7">
    <source>
        <dbReference type="ARBA" id="ARBA00023242"/>
    </source>
</evidence>
<feature type="domain" description="Clp1 N-terminal" evidence="10">
    <location>
        <begin position="9"/>
        <end position="99"/>
    </location>
</feature>
<feature type="domain" description="Clp1 C-terminal" evidence="9">
    <location>
        <begin position="317"/>
        <end position="447"/>
    </location>
</feature>
<dbReference type="Pfam" id="PF06807">
    <property type="entry name" value="Clp1"/>
    <property type="match status" value="1"/>
</dbReference>
<evidence type="ECO:0000256" key="1">
    <source>
        <dbReference type="ARBA" id="ARBA00004123"/>
    </source>
</evidence>
<keyword evidence="6 8" id="KW-0067">ATP-binding</keyword>
<dbReference type="Pfam" id="PF16573">
    <property type="entry name" value="CLP1_N"/>
    <property type="match status" value="1"/>
</dbReference>
<evidence type="ECO:0000259" key="10">
    <source>
        <dbReference type="Pfam" id="PF16573"/>
    </source>
</evidence>
<feature type="binding site" evidence="8">
    <location>
        <position position="54"/>
    </location>
    <ligand>
        <name>ATP</name>
        <dbReference type="ChEBI" id="CHEBI:30616"/>
    </ligand>
</feature>
<feature type="binding site" evidence="8">
    <location>
        <position position="14"/>
    </location>
    <ligand>
        <name>ATP</name>
        <dbReference type="ChEBI" id="CHEBI:30616"/>
    </ligand>
</feature>
<dbReference type="InterPro" id="IPR010655">
    <property type="entry name" value="Clp1_C"/>
</dbReference>
<keyword evidence="7 8" id="KW-0539">Nucleus</keyword>
<comment type="function">
    <text evidence="8">Required for endonucleolytic cleavage during polyadenylation-dependent pre-mRNA 3'-end formation.</text>
</comment>
<comment type="similarity">
    <text evidence="8">Belongs to the Clp1 family. Clp1 subfamily.</text>
</comment>
<evidence type="ECO:0000256" key="8">
    <source>
        <dbReference type="HAMAP-Rule" id="MF_03035"/>
    </source>
</evidence>
<protein>
    <recommendedName>
        <fullName evidence="3">Polynucleotide 5'-hydroxyl-kinase GRC3</fullName>
    </recommendedName>
    <alternativeName>
        <fullName evidence="2">Polynucleotide 5'-hydroxyl-kinase grc3</fullName>
    </alternativeName>
</protein>
<dbReference type="SUPFAM" id="SSF52540">
    <property type="entry name" value="P-loop containing nucleoside triphosphate hydrolases"/>
    <property type="match status" value="1"/>
</dbReference>
<evidence type="ECO:0000313" key="12">
    <source>
        <dbReference type="EMBL" id="RKP15449.1"/>
    </source>
</evidence>
<comment type="subcellular location">
    <subcellularLocation>
        <location evidence="1 8">Nucleus</location>
    </subcellularLocation>
</comment>
<sequence>MSEKQTYTVPAGQELRVEVAMDSKTTLTLESGEAEVFGAELAPARTYNLTGLHKIAVFSFRGATVSLTPEPAVVYVAEETTGMTYLNLHVALEQQRAKAATIPSLTGPRILVAGGGDAGKTTLCRTLLNYAVRAGKVPLYVDLDPAEGSVTVPGTLTATAIPEIIGPEEGFAALTAGSDAPTRPIVYHYGTSQIHDNADLYAMILEKLAKVVNARVSQDPQVKEAGIVVDTAGAGDAKGIDTVAKAVEAFEIETVLVLGNERLYSTLVSRFKSSTKAIHIVKLPKAGGAVDRDEAFRRASQREKIRSYFYGFNTAELAPCHVQINWARAQVYRLSEASIAPDSALPIGGERQVTGPRVVRVESPDILLHTLLAIVPDEGQKDHPKLDDQGKPIVLDEMDAIAALGSPVIGFACVHEVDLKGKWFTALAPMDNIPSVRMVSSVFRWVEE</sequence>
<dbReference type="InterPro" id="IPR028606">
    <property type="entry name" value="Clp1"/>
</dbReference>
<evidence type="ECO:0000256" key="5">
    <source>
        <dbReference type="ARBA" id="ARBA00022741"/>
    </source>
</evidence>
<dbReference type="GO" id="GO:0005849">
    <property type="term" value="C:mRNA cleavage factor complex"/>
    <property type="evidence" value="ECO:0007669"/>
    <property type="project" value="UniProtKB-UniRule"/>
</dbReference>
<gene>
    <name evidence="8" type="primary">CLP1</name>
    <name evidence="12" type="ORF">BJ684DRAFT_18225</name>
</gene>
<evidence type="ECO:0000259" key="9">
    <source>
        <dbReference type="Pfam" id="PF06807"/>
    </source>
</evidence>
<dbReference type="GO" id="GO:0031124">
    <property type="term" value="P:mRNA 3'-end processing"/>
    <property type="evidence" value="ECO:0007669"/>
    <property type="project" value="UniProtKB-UniRule"/>
</dbReference>
<dbReference type="EMBL" id="KZ987731">
    <property type="protein sequence ID" value="RKP15449.1"/>
    <property type="molecule type" value="Genomic_DNA"/>
</dbReference>
<organism evidence="12 13">
    <name type="scientific">Piptocephalis cylindrospora</name>
    <dbReference type="NCBI Taxonomy" id="1907219"/>
    <lineage>
        <taxon>Eukaryota</taxon>
        <taxon>Fungi</taxon>
        <taxon>Fungi incertae sedis</taxon>
        <taxon>Zoopagomycota</taxon>
        <taxon>Zoopagomycotina</taxon>
        <taxon>Zoopagomycetes</taxon>
        <taxon>Zoopagales</taxon>
        <taxon>Piptocephalidaceae</taxon>
        <taxon>Piptocephalis</taxon>
    </lineage>
</organism>
<dbReference type="Gene3D" id="2.60.120.1030">
    <property type="entry name" value="Clp1, DNA binding domain"/>
    <property type="match status" value="1"/>
</dbReference>
<dbReference type="Proteomes" id="UP000267251">
    <property type="component" value="Unassembled WGS sequence"/>
</dbReference>
<evidence type="ECO:0000256" key="3">
    <source>
        <dbReference type="ARBA" id="ARBA00019824"/>
    </source>
</evidence>
<dbReference type="InterPro" id="IPR027417">
    <property type="entry name" value="P-loop_NTPase"/>
</dbReference>
<dbReference type="Gene3D" id="3.40.50.300">
    <property type="entry name" value="P-loop containing nucleotide triphosphate hydrolases"/>
    <property type="match status" value="1"/>
</dbReference>
<evidence type="ECO:0000259" key="11">
    <source>
        <dbReference type="Pfam" id="PF16575"/>
    </source>
</evidence>
<dbReference type="GO" id="GO:0006388">
    <property type="term" value="P:tRNA splicing, via endonucleolytic cleavage and ligation"/>
    <property type="evidence" value="ECO:0007669"/>
    <property type="project" value="TreeGrafter"/>
</dbReference>
<dbReference type="InterPro" id="IPR038239">
    <property type="entry name" value="Clp1_N_sf"/>
</dbReference>
<evidence type="ECO:0000256" key="4">
    <source>
        <dbReference type="ARBA" id="ARBA00022664"/>
    </source>
</evidence>
<accession>A0A4V1IYR2</accession>
<comment type="subunit">
    <text evidence="8">Component of a pre-mRNA cleavage factor complex. Interacts directly with PCF11.</text>
</comment>
<reference evidence="13" key="1">
    <citation type="journal article" date="2018" name="Nat. Microbiol.">
        <title>Leveraging single-cell genomics to expand the fungal tree of life.</title>
        <authorList>
            <person name="Ahrendt S.R."/>
            <person name="Quandt C.A."/>
            <person name="Ciobanu D."/>
            <person name="Clum A."/>
            <person name="Salamov A."/>
            <person name="Andreopoulos B."/>
            <person name="Cheng J.F."/>
            <person name="Woyke T."/>
            <person name="Pelin A."/>
            <person name="Henrissat B."/>
            <person name="Reynolds N.K."/>
            <person name="Benny G.L."/>
            <person name="Smith M.E."/>
            <person name="James T.Y."/>
            <person name="Grigoriev I.V."/>
        </authorList>
    </citation>
    <scope>NUCLEOTIDE SEQUENCE [LARGE SCALE GENOMIC DNA]</scope>
</reference>
<dbReference type="InterPro" id="IPR045116">
    <property type="entry name" value="Clp1/Grc3"/>
</dbReference>
<dbReference type="AlphaFoldDB" id="A0A4V1IYR2"/>
<dbReference type="GO" id="GO:0051731">
    <property type="term" value="F:polynucleotide 5'-hydroxyl-kinase activity"/>
    <property type="evidence" value="ECO:0007669"/>
    <property type="project" value="InterPro"/>
</dbReference>
<dbReference type="PANTHER" id="PTHR12755:SF6">
    <property type="entry name" value="POLYRIBONUCLEOTIDE 5'-HYDROXYL-KINASE CLP1"/>
    <property type="match status" value="1"/>
</dbReference>
<dbReference type="Gene3D" id="2.40.30.330">
    <property type="entry name" value="Pre-mRNA cleavage complex subunit Clp1, C-terminal domain"/>
    <property type="match status" value="1"/>
</dbReference>
<feature type="binding site" evidence="8">
    <location>
        <begin position="117"/>
        <end position="122"/>
    </location>
    <ligand>
        <name>ATP</name>
        <dbReference type="ChEBI" id="CHEBI:30616"/>
    </ligand>
</feature>
<evidence type="ECO:0000256" key="2">
    <source>
        <dbReference type="ARBA" id="ARBA00018706"/>
    </source>
</evidence>
<dbReference type="InterPro" id="IPR032324">
    <property type="entry name" value="Clp1_N"/>
</dbReference>